<dbReference type="Gene3D" id="1.10.357.10">
    <property type="entry name" value="Tetracycline Repressor, domain 2"/>
    <property type="match status" value="1"/>
</dbReference>
<dbReference type="EMBL" id="NMVJ01000010">
    <property type="protein sequence ID" value="OYN89124.1"/>
    <property type="molecule type" value="Genomic_DNA"/>
</dbReference>
<evidence type="ECO:0000256" key="2">
    <source>
        <dbReference type="ARBA" id="ARBA00023015"/>
    </source>
</evidence>
<dbReference type="PANTHER" id="PTHR30055">
    <property type="entry name" value="HTH-TYPE TRANSCRIPTIONAL REGULATOR RUTR"/>
    <property type="match status" value="1"/>
</dbReference>
<dbReference type="PANTHER" id="PTHR30055:SF234">
    <property type="entry name" value="HTH-TYPE TRANSCRIPTIONAL REGULATOR BETI"/>
    <property type="match status" value="1"/>
</dbReference>
<dbReference type="Pfam" id="PF00440">
    <property type="entry name" value="TetR_N"/>
    <property type="match status" value="1"/>
</dbReference>
<keyword evidence="4" id="KW-0804">Transcription</keyword>
<dbReference type="RefSeq" id="WP_094455698.1">
    <property type="nucleotide sequence ID" value="NZ_NMVJ01000010.1"/>
</dbReference>
<organism evidence="7 8">
    <name type="scientific">Parenemella sanctibonifatiensis</name>
    <dbReference type="NCBI Taxonomy" id="2016505"/>
    <lineage>
        <taxon>Bacteria</taxon>
        <taxon>Bacillati</taxon>
        <taxon>Actinomycetota</taxon>
        <taxon>Actinomycetes</taxon>
        <taxon>Propionibacteriales</taxon>
        <taxon>Propionibacteriaceae</taxon>
        <taxon>Parenemella</taxon>
    </lineage>
</organism>
<dbReference type="InterPro" id="IPR009057">
    <property type="entry name" value="Homeodomain-like_sf"/>
</dbReference>
<dbReference type="InterPro" id="IPR039538">
    <property type="entry name" value="BetI_C"/>
</dbReference>
<feature type="domain" description="HTH tetR-type" evidence="6">
    <location>
        <begin position="16"/>
        <end position="76"/>
    </location>
</feature>
<dbReference type="SUPFAM" id="SSF48498">
    <property type="entry name" value="Tetracyclin repressor-like, C-terminal domain"/>
    <property type="match status" value="1"/>
</dbReference>
<evidence type="ECO:0000256" key="1">
    <source>
        <dbReference type="ARBA" id="ARBA00022491"/>
    </source>
</evidence>
<evidence type="ECO:0000313" key="8">
    <source>
        <dbReference type="Proteomes" id="UP000216300"/>
    </source>
</evidence>
<name>A0A255EC34_9ACTN</name>
<evidence type="ECO:0000256" key="5">
    <source>
        <dbReference type="PROSITE-ProRule" id="PRU00335"/>
    </source>
</evidence>
<evidence type="ECO:0000256" key="3">
    <source>
        <dbReference type="ARBA" id="ARBA00023125"/>
    </source>
</evidence>
<reference evidence="7 8" key="1">
    <citation type="submission" date="2017-07" db="EMBL/GenBank/DDBJ databases">
        <title>Draft whole genome sequences of clinical Proprionibacteriaceae strains.</title>
        <authorList>
            <person name="Bernier A.-M."/>
            <person name="Bernard K."/>
            <person name="Domingo M.-C."/>
        </authorList>
    </citation>
    <scope>NUCLEOTIDE SEQUENCE [LARGE SCALE GENOMIC DNA]</scope>
    <source>
        <strain evidence="7 8">NML 150081</strain>
    </source>
</reference>
<feature type="DNA-binding region" description="H-T-H motif" evidence="5">
    <location>
        <begin position="39"/>
        <end position="58"/>
    </location>
</feature>
<dbReference type="GO" id="GO:0000976">
    <property type="term" value="F:transcription cis-regulatory region binding"/>
    <property type="evidence" value="ECO:0007669"/>
    <property type="project" value="TreeGrafter"/>
</dbReference>
<dbReference type="Proteomes" id="UP000216300">
    <property type="component" value="Unassembled WGS sequence"/>
</dbReference>
<keyword evidence="8" id="KW-1185">Reference proteome</keyword>
<accession>A0A255EC34</accession>
<dbReference type="GO" id="GO:0003700">
    <property type="term" value="F:DNA-binding transcription factor activity"/>
    <property type="evidence" value="ECO:0007669"/>
    <property type="project" value="TreeGrafter"/>
</dbReference>
<keyword evidence="1" id="KW-0678">Repressor</keyword>
<protein>
    <submittedName>
        <fullName evidence="7">TetR family transcriptional regulator</fullName>
    </submittedName>
</protein>
<dbReference type="InterPro" id="IPR050109">
    <property type="entry name" value="HTH-type_TetR-like_transc_reg"/>
</dbReference>
<dbReference type="InterPro" id="IPR036271">
    <property type="entry name" value="Tet_transcr_reg_TetR-rel_C_sf"/>
</dbReference>
<sequence length="209" mass="22277">MVNASGDRRRVRRAQAAGAQLVVDAAVRVLVRDGLDGLSVRKVASEAGLSIGAVQHHYATKNALLVASSERVTEQFTARADALAHRALVEDGTFAAFVAVCELLANASPPPEGTGDDTTASTVWLWYAAKATRPGPVADAFAVAWSRTEEHLAAVIADLYPTLDPVDEAAHLLAVLDGIAVARAAEPQRMPLARARMLVRRHLDCLSRR</sequence>
<evidence type="ECO:0000313" key="7">
    <source>
        <dbReference type="EMBL" id="OYN89124.1"/>
    </source>
</evidence>
<dbReference type="InterPro" id="IPR001647">
    <property type="entry name" value="HTH_TetR"/>
</dbReference>
<keyword evidence="2" id="KW-0805">Transcription regulation</keyword>
<evidence type="ECO:0000259" key="6">
    <source>
        <dbReference type="PROSITE" id="PS50977"/>
    </source>
</evidence>
<evidence type="ECO:0000256" key="4">
    <source>
        <dbReference type="ARBA" id="ARBA00023163"/>
    </source>
</evidence>
<dbReference type="Pfam" id="PF13977">
    <property type="entry name" value="TetR_C_6"/>
    <property type="match status" value="1"/>
</dbReference>
<gene>
    <name evidence="7" type="ORF">CGZ91_12765</name>
</gene>
<dbReference type="PROSITE" id="PS50977">
    <property type="entry name" value="HTH_TETR_2"/>
    <property type="match status" value="1"/>
</dbReference>
<dbReference type="SUPFAM" id="SSF46689">
    <property type="entry name" value="Homeodomain-like"/>
    <property type="match status" value="1"/>
</dbReference>
<proteinExistence type="predicted"/>
<dbReference type="OrthoDB" id="9816296at2"/>
<dbReference type="AlphaFoldDB" id="A0A255EC34"/>
<dbReference type="PRINTS" id="PR00455">
    <property type="entry name" value="HTHTETR"/>
</dbReference>
<keyword evidence="3 5" id="KW-0238">DNA-binding</keyword>
<comment type="caution">
    <text evidence="7">The sequence shown here is derived from an EMBL/GenBank/DDBJ whole genome shotgun (WGS) entry which is preliminary data.</text>
</comment>